<evidence type="ECO:0000256" key="2">
    <source>
        <dbReference type="ARBA" id="ARBA00023136"/>
    </source>
</evidence>
<proteinExistence type="inferred from homology"/>
<feature type="signal peptide" evidence="6">
    <location>
        <begin position="1"/>
        <end position="25"/>
    </location>
</feature>
<keyword evidence="4" id="KW-0798">TonB box</keyword>
<comment type="similarity">
    <text evidence="4">Belongs to the TonB-dependent receptor family.</text>
</comment>
<evidence type="ECO:0000256" key="3">
    <source>
        <dbReference type="ARBA" id="ARBA00023237"/>
    </source>
</evidence>
<comment type="subcellular location">
    <subcellularLocation>
        <location evidence="1 4">Cell outer membrane</location>
    </subcellularLocation>
</comment>
<accession>A0ABX0JI51</accession>
<protein>
    <submittedName>
        <fullName evidence="9">TonB-dependent receptor plug domain-containing protein</fullName>
    </submittedName>
</protein>
<feature type="domain" description="TonB-dependent receptor plug" evidence="8">
    <location>
        <begin position="90"/>
        <end position="185"/>
    </location>
</feature>
<evidence type="ECO:0000256" key="6">
    <source>
        <dbReference type="SAM" id="SignalP"/>
    </source>
</evidence>
<evidence type="ECO:0000256" key="1">
    <source>
        <dbReference type="ARBA" id="ARBA00004442"/>
    </source>
</evidence>
<dbReference type="SUPFAM" id="SSF56935">
    <property type="entry name" value="Porins"/>
    <property type="match status" value="1"/>
</dbReference>
<feature type="domain" description="TonB-dependent receptor-like beta-barrel" evidence="7">
    <location>
        <begin position="304"/>
        <end position="762"/>
    </location>
</feature>
<dbReference type="InterPro" id="IPR037066">
    <property type="entry name" value="Plug_dom_sf"/>
</dbReference>
<keyword evidence="6" id="KW-0732">Signal</keyword>
<dbReference type="InterPro" id="IPR000531">
    <property type="entry name" value="Beta-barrel_TonB"/>
</dbReference>
<evidence type="ECO:0000313" key="9">
    <source>
        <dbReference type="EMBL" id="NHN83333.1"/>
    </source>
</evidence>
<keyword evidence="2 4" id="KW-0472">Membrane</keyword>
<dbReference type="Gene3D" id="2.40.170.20">
    <property type="entry name" value="TonB-dependent receptor, beta-barrel domain"/>
    <property type="match status" value="1"/>
</dbReference>
<feature type="compositionally biased region" description="Low complexity" evidence="5">
    <location>
        <begin position="39"/>
        <end position="52"/>
    </location>
</feature>
<organism evidence="9 10">
    <name type="scientific">Acetobacter musti</name>
    <dbReference type="NCBI Taxonomy" id="864732"/>
    <lineage>
        <taxon>Bacteria</taxon>
        <taxon>Pseudomonadati</taxon>
        <taxon>Pseudomonadota</taxon>
        <taxon>Alphaproteobacteria</taxon>
        <taxon>Acetobacterales</taxon>
        <taxon>Acetobacteraceae</taxon>
        <taxon>Acetobacter</taxon>
    </lineage>
</organism>
<keyword evidence="3" id="KW-0998">Cell outer membrane</keyword>
<dbReference type="EMBL" id="WOTB01000002">
    <property type="protein sequence ID" value="NHN83333.1"/>
    <property type="molecule type" value="Genomic_DNA"/>
</dbReference>
<evidence type="ECO:0000259" key="8">
    <source>
        <dbReference type="Pfam" id="PF07715"/>
    </source>
</evidence>
<dbReference type="Proteomes" id="UP000635278">
    <property type="component" value="Unassembled WGS sequence"/>
</dbReference>
<keyword evidence="10" id="KW-1185">Reference proteome</keyword>
<dbReference type="Gene3D" id="2.170.130.10">
    <property type="entry name" value="TonB-dependent receptor, plug domain"/>
    <property type="match status" value="1"/>
</dbReference>
<evidence type="ECO:0000256" key="4">
    <source>
        <dbReference type="RuleBase" id="RU003357"/>
    </source>
</evidence>
<gene>
    <name evidence="9" type="ORF">GOB93_01590</name>
</gene>
<keyword evidence="9" id="KW-0675">Receptor</keyword>
<reference evidence="9 10" key="1">
    <citation type="journal article" date="2020" name="Int. J. Syst. Evol. Microbiol.">
        <title>Novel acetic acid bacteria from cider fermentations: Acetobacter conturbans sp. nov. and Acetobacter fallax sp. nov.</title>
        <authorList>
            <person name="Sombolestani A.S."/>
            <person name="Cleenwerck I."/>
            <person name="Cnockaert M."/>
            <person name="Borremans W."/>
            <person name="Wieme A.D."/>
            <person name="De Vuyst L."/>
            <person name="Vandamme P."/>
        </authorList>
    </citation>
    <scope>NUCLEOTIDE SEQUENCE [LARGE SCALE GENOMIC DNA]</scope>
    <source>
        <strain evidence="9 10">LMG 30640</strain>
    </source>
</reference>
<dbReference type="InterPro" id="IPR036942">
    <property type="entry name" value="Beta-barrel_TonB_sf"/>
</dbReference>
<feature type="chain" id="PRO_5047189680" evidence="6">
    <location>
        <begin position="26"/>
        <end position="812"/>
    </location>
</feature>
<dbReference type="Pfam" id="PF07715">
    <property type="entry name" value="Plug"/>
    <property type="match status" value="1"/>
</dbReference>
<sequence>MSRKLRLAAGRAVLLSTALSGVAHAATPVTHRSHARPHAQQATATGKTAGAKPASPVRGIEARGAADEVSVSTGRLHVTVGGGLLRRVEEARNIQYVGQDYIAKQAPTQNVVNLLAMMPSVNAMPTDAAGINSSGLQVRGLTSNDMGWLMDGAPVLSSGAGNYQAEVLDTENMEQIAIAPGSSSTDDPVTSSLAGTIYMKMRDPTAKAGAQVDFSYGSFNTFRGFFRGDTGEIGHSGVRAFASVSDASEENWYGPGIQKKIHSDAKIMKEWSNGSSIAFEQVFNLSDSGYYYYPTAQQWRQTRWISPDATYSGVNDSSYYKLNNAAPFYSGTVLMPMKFVLNDNLTLTDTPYFWYGYGWSMGGNTVQQGSTYLGNQNVDVNLAQGTGAGSLPTGTSVLVDNASYGLTYIGGNNLKLNWHTRHNDLYVGYWYENYNLSDKDPVGIVDQATGAPYDITQRANQYTLPNGRKYYSANYFLQYQLNALYVGDSLKLFHDKLNINAGFKDVMITRSADNYLPGATAHQGVSENVPLPTLSARYSFDRNNQIFILGEGDYRQPYMGSNLDAYGIGTGQLVNGASMPKSEYAIKEELGYRYNGEKIIASVVFYNMNIVNRLLTLNTYQNGVQVSRTENAGGQTSRGVDVQFATAPIWGRFTPYVTFAYLAARQDNNTATTASDGTVDYLRTAGKTQVMSPHYQAALGLTYDDGHFFGNLNVKYISSQYSTLMDDEKMPGYVTNSLTLGYRARDIGFMKAPKIQVALNNISGSTQRIGVYGYSDNARTAQGVFGGTISGSSPTYYIDPGFAAIMSVSVGL</sequence>
<dbReference type="InterPro" id="IPR012910">
    <property type="entry name" value="Plug_dom"/>
</dbReference>
<dbReference type="Pfam" id="PF00593">
    <property type="entry name" value="TonB_dep_Rec_b-barrel"/>
    <property type="match status" value="1"/>
</dbReference>
<evidence type="ECO:0000256" key="5">
    <source>
        <dbReference type="SAM" id="MobiDB-lite"/>
    </source>
</evidence>
<comment type="caution">
    <text evidence="9">The sequence shown here is derived from an EMBL/GenBank/DDBJ whole genome shotgun (WGS) entry which is preliminary data.</text>
</comment>
<evidence type="ECO:0000313" key="10">
    <source>
        <dbReference type="Proteomes" id="UP000635278"/>
    </source>
</evidence>
<feature type="region of interest" description="Disordered" evidence="5">
    <location>
        <begin position="28"/>
        <end position="56"/>
    </location>
</feature>
<dbReference type="RefSeq" id="WP_173581777.1">
    <property type="nucleotide sequence ID" value="NZ_WOTB01000002.1"/>
</dbReference>
<evidence type="ECO:0000259" key="7">
    <source>
        <dbReference type="Pfam" id="PF00593"/>
    </source>
</evidence>
<name>A0ABX0JI51_9PROT</name>